<keyword evidence="1" id="KW-0472">Membrane</keyword>
<feature type="transmembrane region" description="Helical" evidence="1">
    <location>
        <begin position="12"/>
        <end position="35"/>
    </location>
</feature>
<name>A0ABT4RFG3_9ACTN</name>
<dbReference type="RefSeq" id="WP_202957063.1">
    <property type="nucleotide sequence ID" value="NZ_JAPCID010000008.1"/>
</dbReference>
<gene>
    <name evidence="2" type="ORF">OJ962_07215</name>
</gene>
<comment type="caution">
    <text evidence="2">The sequence shown here is derived from an EMBL/GenBank/DDBJ whole genome shotgun (WGS) entry which is preliminary data.</text>
</comment>
<evidence type="ECO:0000313" key="3">
    <source>
        <dbReference type="Proteomes" id="UP001147700"/>
    </source>
</evidence>
<evidence type="ECO:0000313" key="2">
    <source>
        <dbReference type="EMBL" id="MDA0137277.1"/>
    </source>
</evidence>
<dbReference type="Proteomes" id="UP001147700">
    <property type="component" value="Unassembled WGS sequence"/>
</dbReference>
<reference evidence="2" key="1">
    <citation type="submission" date="2022-10" db="EMBL/GenBank/DDBJ databases">
        <title>The WGS of Solirubrobacter sp. CPCC 204708.</title>
        <authorList>
            <person name="Jiang Z."/>
        </authorList>
    </citation>
    <scope>NUCLEOTIDE SEQUENCE</scope>
    <source>
        <strain evidence="2">CPCC 204708</strain>
    </source>
</reference>
<sequence length="131" mass="13179">MPTSRTPRSARSGLPSWAAIGYPLAVAVPIVLAFALGGPSLGLFVAAVLAVTLVTLAVGPWHVSVSSTFARGLAVVIVVALAGVTLVLTTDGVAQTIGWGVVGVAAVLALALAFFEVGLSEDRDRAASTDR</sequence>
<feature type="transmembrane region" description="Helical" evidence="1">
    <location>
        <begin position="41"/>
        <end position="61"/>
    </location>
</feature>
<keyword evidence="3" id="KW-1185">Reference proteome</keyword>
<dbReference type="EMBL" id="JAPCID010000008">
    <property type="protein sequence ID" value="MDA0137277.1"/>
    <property type="molecule type" value="Genomic_DNA"/>
</dbReference>
<keyword evidence="1" id="KW-0812">Transmembrane</keyword>
<feature type="transmembrane region" description="Helical" evidence="1">
    <location>
        <begin position="96"/>
        <end position="115"/>
    </location>
</feature>
<protein>
    <submittedName>
        <fullName evidence="2">Uncharacterized protein</fullName>
    </submittedName>
</protein>
<evidence type="ECO:0000256" key="1">
    <source>
        <dbReference type="SAM" id="Phobius"/>
    </source>
</evidence>
<feature type="transmembrane region" description="Helical" evidence="1">
    <location>
        <begin position="73"/>
        <end position="90"/>
    </location>
</feature>
<proteinExistence type="predicted"/>
<accession>A0ABT4RFG3</accession>
<keyword evidence="1" id="KW-1133">Transmembrane helix</keyword>
<organism evidence="2 3">
    <name type="scientific">Solirubrobacter deserti</name>
    <dbReference type="NCBI Taxonomy" id="2282478"/>
    <lineage>
        <taxon>Bacteria</taxon>
        <taxon>Bacillati</taxon>
        <taxon>Actinomycetota</taxon>
        <taxon>Thermoleophilia</taxon>
        <taxon>Solirubrobacterales</taxon>
        <taxon>Solirubrobacteraceae</taxon>
        <taxon>Solirubrobacter</taxon>
    </lineage>
</organism>